<dbReference type="AlphaFoldDB" id="A0A0A2LD90"/>
<sequence length="44" mass="4768">MCSWRVNSESAGCSQGLFLLTLESQFPLPPGCRASSNLELPELV</sequence>
<organism evidence="1 2">
    <name type="scientific">Penicillium italicum</name>
    <name type="common">Blue mold</name>
    <dbReference type="NCBI Taxonomy" id="40296"/>
    <lineage>
        <taxon>Eukaryota</taxon>
        <taxon>Fungi</taxon>
        <taxon>Dikarya</taxon>
        <taxon>Ascomycota</taxon>
        <taxon>Pezizomycotina</taxon>
        <taxon>Eurotiomycetes</taxon>
        <taxon>Eurotiomycetidae</taxon>
        <taxon>Eurotiales</taxon>
        <taxon>Aspergillaceae</taxon>
        <taxon>Penicillium</taxon>
    </lineage>
</organism>
<evidence type="ECO:0000313" key="2">
    <source>
        <dbReference type="Proteomes" id="UP000030104"/>
    </source>
</evidence>
<comment type="caution">
    <text evidence="1">The sequence shown here is derived from an EMBL/GenBank/DDBJ whole genome shotgun (WGS) entry which is preliminary data.</text>
</comment>
<gene>
    <name evidence="1" type="ORF">PITC_023880</name>
</gene>
<evidence type="ECO:0000313" key="1">
    <source>
        <dbReference type="EMBL" id="KGO77146.1"/>
    </source>
</evidence>
<dbReference type="Proteomes" id="UP000030104">
    <property type="component" value="Unassembled WGS sequence"/>
</dbReference>
<dbReference type="EMBL" id="JQGA01000215">
    <property type="protein sequence ID" value="KGO77146.1"/>
    <property type="molecule type" value="Genomic_DNA"/>
</dbReference>
<accession>A0A0A2LD90</accession>
<reference evidence="1 2" key="1">
    <citation type="journal article" date="2015" name="Mol. Plant Microbe Interact.">
        <title>Genome, transcriptome, and functional analyses of Penicillium expansum provide new insights into secondary metabolism and pathogenicity.</title>
        <authorList>
            <person name="Ballester A.R."/>
            <person name="Marcet-Houben M."/>
            <person name="Levin E."/>
            <person name="Sela N."/>
            <person name="Selma-Lazaro C."/>
            <person name="Carmona L."/>
            <person name="Wisniewski M."/>
            <person name="Droby S."/>
            <person name="Gonzalez-Candelas L."/>
            <person name="Gabaldon T."/>
        </authorList>
    </citation>
    <scope>NUCLEOTIDE SEQUENCE [LARGE SCALE GENOMIC DNA]</scope>
    <source>
        <strain evidence="1 2">PHI-1</strain>
    </source>
</reference>
<keyword evidence="2" id="KW-1185">Reference proteome</keyword>
<dbReference type="HOGENOM" id="CLU_3224775_0_0_1"/>
<protein>
    <submittedName>
        <fullName evidence="1">Uncharacterized protein</fullName>
    </submittedName>
</protein>
<proteinExistence type="predicted"/>
<name>A0A0A2LD90_PENIT</name>